<feature type="compositionally biased region" description="Gly residues" evidence="1">
    <location>
        <begin position="142"/>
        <end position="153"/>
    </location>
</feature>
<dbReference type="GO" id="GO:0005524">
    <property type="term" value="F:ATP binding"/>
    <property type="evidence" value="ECO:0007669"/>
    <property type="project" value="InterPro"/>
</dbReference>
<evidence type="ECO:0000256" key="1">
    <source>
        <dbReference type="SAM" id="MobiDB-lite"/>
    </source>
</evidence>
<dbReference type="PROSITE" id="PS50011">
    <property type="entry name" value="PROTEIN_KINASE_DOM"/>
    <property type="match status" value="1"/>
</dbReference>
<organism evidence="3">
    <name type="scientific">Magnaporthiopsis poae (strain ATCC 64411 / 73-15)</name>
    <name type="common">Kentucky bluegrass fungus</name>
    <name type="synonym">Magnaporthe poae</name>
    <dbReference type="NCBI Taxonomy" id="644358"/>
    <lineage>
        <taxon>Eukaryota</taxon>
        <taxon>Fungi</taxon>
        <taxon>Dikarya</taxon>
        <taxon>Ascomycota</taxon>
        <taxon>Pezizomycotina</taxon>
        <taxon>Sordariomycetes</taxon>
        <taxon>Sordariomycetidae</taxon>
        <taxon>Magnaporthales</taxon>
        <taxon>Magnaporthaceae</taxon>
        <taxon>Magnaporthiopsis</taxon>
    </lineage>
</organism>
<accession>A0A0H2UAT9</accession>
<dbReference type="VEuPathDB" id="FungiDB:MAPG_12023"/>
<dbReference type="InterPro" id="IPR011009">
    <property type="entry name" value="Kinase-like_dom_sf"/>
</dbReference>
<proteinExistence type="predicted"/>
<feature type="domain" description="Protein kinase" evidence="2">
    <location>
        <begin position="140"/>
        <end position="330"/>
    </location>
</feature>
<keyword evidence="3" id="KW-0418">Kinase</keyword>
<name>A0A0H2UAT9_MAGP6</name>
<evidence type="ECO:0000259" key="2">
    <source>
        <dbReference type="PROSITE" id="PS50011"/>
    </source>
</evidence>
<dbReference type="OrthoDB" id="4062651at2759"/>
<reference evidence="3" key="1">
    <citation type="submission" date="2010-05" db="EMBL/GenBank/DDBJ databases">
        <title>The Genome Sequence of Magnaporthe poae strain ATCC 64411.</title>
        <authorList>
            <consortium name="The Broad Institute Genome Sequencing Platform"/>
            <consortium name="Broad Institute Genome Sequencing Center for Infectious Disease"/>
            <person name="Ma L.-J."/>
            <person name="Dead R."/>
            <person name="Young S."/>
            <person name="Zeng Q."/>
            <person name="Koehrsen M."/>
            <person name="Alvarado L."/>
            <person name="Berlin A."/>
            <person name="Chapman S.B."/>
            <person name="Chen Z."/>
            <person name="Freedman E."/>
            <person name="Gellesch M."/>
            <person name="Goldberg J."/>
            <person name="Griggs A."/>
            <person name="Gujja S."/>
            <person name="Heilman E.R."/>
            <person name="Heiman D."/>
            <person name="Hepburn T."/>
            <person name="Howarth C."/>
            <person name="Jen D."/>
            <person name="Larson L."/>
            <person name="Mehta T."/>
            <person name="Neiman D."/>
            <person name="Pearson M."/>
            <person name="Roberts A."/>
            <person name="Saif S."/>
            <person name="Shea T."/>
            <person name="Shenoy N."/>
            <person name="Sisk P."/>
            <person name="Stolte C."/>
            <person name="Sykes S."/>
            <person name="Walk T."/>
            <person name="White J."/>
            <person name="Yandava C."/>
            <person name="Haas B."/>
            <person name="Nusbaum C."/>
            <person name="Birren B."/>
        </authorList>
    </citation>
    <scope>NUCLEOTIDE SEQUENCE</scope>
    <source>
        <strain evidence="3">ATCC 64411</strain>
    </source>
</reference>
<protein>
    <submittedName>
        <fullName evidence="3">Protein kinase domain-containing protein</fullName>
    </submittedName>
</protein>
<keyword evidence="3" id="KW-0808">Transferase</keyword>
<feature type="region of interest" description="Disordered" evidence="1">
    <location>
        <begin position="140"/>
        <end position="167"/>
    </location>
</feature>
<dbReference type="InterPro" id="IPR001245">
    <property type="entry name" value="Ser-Thr/Tyr_kinase_cat_dom"/>
</dbReference>
<reference evidence="3" key="2">
    <citation type="submission" date="2011-03" db="EMBL/GenBank/DDBJ databases">
        <title>Annotation of Magnaporthe poae ATCC 64411.</title>
        <authorList>
            <person name="Ma L.-J."/>
            <person name="Dead R."/>
            <person name="Young S.K."/>
            <person name="Zeng Q."/>
            <person name="Gargeya S."/>
            <person name="Fitzgerald M."/>
            <person name="Haas B."/>
            <person name="Abouelleil A."/>
            <person name="Alvarado L."/>
            <person name="Arachchi H.M."/>
            <person name="Berlin A."/>
            <person name="Brown A."/>
            <person name="Chapman S.B."/>
            <person name="Chen Z."/>
            <person name="Dunbar C."/>
            <person name="Freedman E."/>
            <person name="Gearin G."/>
            <person name="Gellesch M."/>
            <person name="Goldberg J."/>
            <person name="Griggs A."/>
            <person name="Gujja S."/>
            <person name="Heiman D."/>
            <person name="Howarth C."/>
            <person name="Larson L."/>
            <person name="Lui A."/>
            <person name="MacDonald P.J.P."/>
            <person name="Mehta T."/>
            <person name="Montmayeur A."/>
            <person name="Murphy C."/>
            <person name="Neiman D."/>
            <person name="Pearson M."/>
            <person name="Priest M."/>
            <person name="Roberts A."/>
            <person name="Saif S."/>
            <person name="Shea T."/>
            <person name="Shenoy N."/>
            <person name="Sisk P."/>
            <person name="Stolte C."/>
            <person name="Sykes S."/>
            <person name="Yandava C."/>
            <person name="Wortman J."/>
            <person name="Nusbaum C."/>
            <person name="Birren B."/>
        </authorList>
    </citation>
    <scope>NUCLEOTIDE SEQUENCE</scope>
    <source>
        <strain evidence="3">ATCC 64411</strain>
    </source>
</reference>
<dbReference type="GO" id="GO:0004672">
    <property type="term" value="F:protein kinase activity"/>
    <property type="evidence" value="ECO:0007669"/>
    <property type="project" value="InterPro"/>
</dbReference>
<dbReference type="Pfam" id="PF07714">
    <property type="entry name" value="PK_Tyr_Ser-Thr"/>
    <property type="match status" value="1"/>
</dbReference>
<dbReference type="AlphaFoldDB" id="A0A0H2UAT9"/>
<dbReference type="SUPFAM" id="SSF56112">
    <property type="entry name" value="Protein kinase-like (PK-like)"/>
    <property type="match status" value="1"/>
</dbReference>
<dbReference type="InterPro" id="IPR000719">
    <property type="entry name" value="Prot_kinase_dom"/>
</dbReference>
<feature type="non-terminal residue" evidence="3">
    <location>
        <position position="330"/>
    </location>
</feature>
<dbReference type="Gene3D" id="1.10.510.10">
    <property type="entry name" value="Transferase(Phosphotransferase) domain 1"/>
    <property type="match status" value="1"/>
</dbReference>
<sequence>MWWDQSRIQATVTRQFVCSHLHPEDAGRLDWAVSFGGGLTDGTYWEWIDGKAKRIFLILLDLGIPRHIFALIDGSWDDSDLPIALDQVRRLGLTGPARDGCEFYSRQFYYLLRPLRKGNHIVYSESEIVPLDLVDRRTGLTQGSGSGGGGSGSGNSSSSVGGGQTVDRVTLPGDPNHVFYRRRIPIGSGPGCLAHEDFQDEASRVRNIYNEHLVSYFASYVQHGYGYVLFTPASDASLKTMLTGTLSSVKALDKQARRELVMNWIHCLVDTLCYIHSRGLSHGNIRPSKVLLNSTDNHISFSDFTRFDAELLLLAGAASDQGRGGFDKEA</sequence>
<gene>
    <name evidence="3" type="ORF">MAPG_12023</name>
</gene>
<evidence type="ECO:0000313" key="3">
    <source>
        <dbReference type="EMBL" id="KLU93082.1"/>
    </source>
</evidence>
<dbReference type="EMBL" id="GL877089">
    <property type="protein sequence ID" value="KLU93082.1"/>
    <property type="molecule type" value="Genomic_DNA"/>
</dbReference>